<comment type="caution">
    <text evidence="4">The sequence shown here is derived from an EMBL/GenBank/DDBJ whole genome shotgun (WGS) entry which is preliminary data.</text>
</comment>
<dbReference type="PRINTS" id="PR00080">
    <property type="entry name" value="SDRFAMILY"/>
</dbReference>
<dbReference type="PANTHER" id="PTHR43391:SF82">
    <property type="entry name" value="OXIDOREDUCTASE SADH-RELATED"/>
    <property type="match status" value="1"/>
</dbReference>
<protein>
    <submittedName>
        <fullName evidence="4">SDR family oxidoreductase</fullName>
    </submittedName>
</protein>
<dbReference type="EMBL" id="JBEGDP010000023">
    <property type="protein sequence ID" value="MEQ7848895.1"/>
    <property type="molecule type" value="Genomic_DNA"/>
</dbReference>
<dbReference type="NCBIfam" id="NF006123">
    <property type="entry name" value="PRK08267.1"/>
    <property type="match status" value="1"/>
</dbReference>
<gene>
    <name evidence="4" type="ORF">V6R90_16565</name>
</gene>
<reference evidence="4 5" key="1">
    <citation type="submission" date="2024-02" db="EMBL/GenBank/DDBJ databases">
        <title>Full genome sequence of Nocardioides kribbensis.</title>
        <authorList>
            <person name="Poletto B.L."/>
            <person name="Silva G."/>
            <person name="Galante D."/>
            <person name="Campos K.R."/>
            <person name="Santos M.B.N."/>
            <person name="Sacchi C.T."/>
        </authorList>
    </citation>
    <scope>NUCLEOTIDE SEQUENCE [LARGE SCALE GENOMIC DNA]</scope>
    <source>
        <strain evidence="4 5">O4R</strain>
    </source>
</reference>
<name>A0ABV1P2A6_9ACTN</name>
<evidence type="ECO:0000256" key="1">
    <source>
        <dbReference type="ARBA" id="ARBA00006484"/>
    </source>
</evidence>
<evidence type="ECO:0000256" key="3">
    <source>
        <dbReference type="RuleBase" id="RU000363"/>
    </source>
</evidence>
<proteinExistence type="inferred from homology"/>
<keyword evidence="5" id="KW-1185">Reference proteome</keyword>
<evidence type="ECO:0000313" key="4">
    <source>
        <dbReference type="EMBL" id="MEQ7848895.1"/>
    </source>
</evidence>
<dbReference type="Gene3D" id="3.40.50.720">
    <property type="entry name" value="NAD(P)-binding Rossmann-like Domain"/>
    <property type="match status" value="1"/>
</dbReference>
<dbReference type="InterPro" id="IPR002347">
    <property type="entry name" value="SDR_fam"/>
</dbReference>
<dbReference type="RefSeq" id="WP_193665510.1">
    <property type="nucleotide sequence ID" value="NZ_BAAAMM010000004.1"/>
</dbReference>
<keyword evidence="2" id="KW-0560">Oxidoreductase</keyword>
<organism evidence="4 5">
    <name type="scientific">Nocardioides kribbensis</name>
    <dbReference type="NCBI Taxonomy" id="305517"/>
    <lineage>
        <taxon>Bacteria</taxon>
        <taxon>Bacillati</taxon>
        <taxon>Actinomycetota</taxon>
        <taxon>Actinomycetes</taxon>
        <taxon>Propionibacteriales</taxon>
        <taxon>Nocardioidaceae</taxon>
        <taxon>Nocardioides</taxon>
    </lineage>
</organism>
<accession>A0ABV1P2A6</accession>
<dbReference type="Proteomes" id="UP001482520">
    <property type="component" value="Unassembled WGS sequence"/>
</dbReference>
<sequence length="269" mass="28410">MTSPTVLVTGAAAGIGRATALRFAREGWTVGAYDIDEAGLATLATEVEALRTGARVVSGTLDVRDAEAYAARAAELVDETGRLDVLVNNAGILLAGQFAEIDVAAHHREIDVNVKGVVNGLHAGFEPLRATAAAHGSAHVVNLASASAIYGQAELANYSATKFFLRGITEALDLEWGRHGVRVVAMWPLFVQTAMTQGVHTGTTDSLGVNLGADDVATAIWDAVHPTRARRLVHQVHFPVGTQTKAMALGARFSPAWLTRRVNKRFAGV</sequence>
<evidence type="ECO:0000256" key="2">
    <source>
        <dbReference type="ARBA" id="ARBA00023002"/>
    </source>
</evidence>
<dbReference type="SUPFAM" id="SSF51735">
    <property type="entry name" value="NAD(P)-binding Rossmann-fold domains"/>
    <property type="match status" value="1"/>
</dbReference>
<dbReference type="PRINTS" id="PR00081">
    <property type="entry name" value="GDHRDH"/>
</dbReference>
<dbReference type="PANTHER" id="PTHR43391">
    <property type="entry name" value="RETINOL DEHYDROGENASE-RELATED"/>
    <property type="match status" value="1"/>
</dbReference>
<evidence type="ECO:0000313" key="5">
    <source>
        <dbReference type="Proteomes" id="UP001482520"/>
    </source>
</evidence>
<dbReference type="Pfam" id="PF00106">
    <property type="entry name" value="adh_short"/>
    <property type="match status" value="1"/>
</dbReference>
<comment type="similarity">
    <text evidence="1 3">Belongs to the short-chain dehydrogenases/reductases (SDR) family.</text>
</comment>
<dbReference type="InterPro" id="IPR036291">
    <property type="entry name" value="NAD(P)-bd_dom_sf"/>
</dbReference>